<evidence type="ECO:0000313" key="3">
    <source>
        <dbReference type="Proteomes" id="UP000701853"/>
    </source>
</evidence>
<evidence type="ECO:0000313" key="2">
    <source>
        <dbReference type="EMBL" id="KAG8502660.1"/>
    </source>
</evidence>
<protein>
    <submittedName>
        <fullName evidence="2">Uncharacterized protein</fullName>
    </submittedName>
</protein>
<feature type="compositionally biased region" description="Basic and acidic residues" evidence="1">
    <location>
        <begin position="110"/>
        <end position="122"/>
    </location>
</feature>
<dbReference type="Proteomes" id="UP000701853">
    <property type="component" value="Chromosome 1"/>
</dbReference>
<organism evidence="2 3">
    <name type="scientific">Gossypium anomalum</name>
    <dbReference type="NCBI Taxonomy" id="47600"/>
    <lineage>
        <taxon>Eukaryota</taxon>
        <taxon>Viridiplantae</taxon>
        <taxon>Streptophyta</taxon>
        <taxon>Embryophyta</taxon>
        <taxon>Tracheophyta</taxon>
        <taxon>Spermatophyta</taxon>
        <taxon>Magnoliopsida</taxon>
        <taxon>eudicotyledons</taxon>
        <taxon>Gunneridae</taxon>
        <taxon>Pentapetalae</taxon>
        <taxon>rosids</taxon>
        <taxon>malvids</taxon>
        <taxon>Malvales</taxon>
        <taxon>Malvaceae</taxon>
        <taxon>Malvoideae</taxon>
        <taxon>Gossypium</taxon>
    </lineage>
</organism>
<feature type="region of interest" description="Disordered" evidence="1">
    <location>
        <begin position="12"/>
        <end position="35"/>
    </location>
</feature>
<gene>
    <name evidence="2" type="ORF">CXB51_001087</name>
</gene>
<comment type="caution">
    <text evidence="2">The sequence shown here is derived from an EMBL/GenBank/DDBJ whole genome shotgun (WGS) entry which is preliminary data.</text>
</comment>
<evidence type="ECO:0000256" key="1">
    <source>
        <dbReference type="SAM" id="MobiDB-lite"/>
    </source>
</evidence>
<dbReference type="EMBL" id="JAHUZN010000001">
    <property type="protein sequence ID" value="KAG8502660.1"/>
    <property type="molecule type" value="Genomic_DNA"/>
</dbReference>
<keyword evidence="3" id="KW-1185">Reference proteome</keyword>
<name>A0A8J5ZR61_9ROSI</name>
<sequence length="174" mass="19557">MVTKPLFRLGPNSRYYTYSRPKPEGPNSGGPNDFQIGLETLALSSHSEQKVPEAKPHDPSVSVVPATFHQGHDSRPRVTPRSTPPMDHLQALVTTRFLASTCKRKGSTADTEKQKKETKIKESQQITVKDTVDTVDKKWKEIKDFFPNLCNKAVAIKAQIKRCKETDLRSKKQA</sequence>
<accession>A0A8J5ZR61</accession>
<proteinExistence type="predicted"/>
<dbReference type="AlphaFoldDB" id="A0A8J5ZR61"/>
<reference evidence="2 3" key="1">
    <citation type="journal article" date="2021" name="bioRxiv">
        <title>The Gossypium anomalum genome as a resource for cotton improvement and evolutionary analysis of hybrid incompatibility.</title>
        <authorList>
            <person name="Grover C.E."/>
            <person name="Yuan D."/>
            <person name="Arick M.A."/>
            <person name="Miller E.R."/>
            <person name="Hu G."/>
            <person name="Peterson D.G."/>
            <person name="Wendel J.F."/>
            <person name="Udall J.A."/>
        </authorList>
    </citation>
    <scope>NUCLEOTIDE SEQUENCE [LARGE SCALE GENOMIC DNA]</scope>
    <source>
        <strain evidence="2">JFW-Udall</strain>
        <tissue evidence="2">Leaf</tissue>
    </source>
</reference>
<feature type="region of interest" description="Disordered" evidence="1">
    <location>
        <begin position="104"/>
        <end position="123"/>
    </location>
</feature>